<protein>
    <submittedName>
        <fullName evidence="1">Uncharacterized protein</fullName>
    </submittedName>
</protein>
<comment type="caution">
    <text evidence="1">The sequence shown here is derived from an EMBL/GenBank/DDBJ whole genome shotgun (WGS) entry which is preliminary data.</text>
</comment>
<evidence type="ECO:0000313" key="1">
    <source>
        <dbReference type="EMBL" id="KAH7917838.1"/>
    </source>
</evidence>
<feature type="non-terminal residue" evidence="1">
    <location>
        <position position="1"/>
    </location>
</feature>
<keyword evidence="2" id="KW-1185">Reference proteome</keyword>
<organism evidence="1 2">
    <name type="scientific">Leucogyrophana mollusca</name>
    <dbReference type="NCBI Taxonomy" id="85980"/>
    <lineage>
        <taxon>Eukaryota</taxon>
        <taxon>Fungi</taxon>
        <taxon>Dikarya</taxon>
        <taxon>Basidiomycota</taxon>
        <taxon>Agaricomycotina</taxon>
        <taxon>Agaricomycetes</taxon>
        <taxon>Agaricomycetidae</taxon>
        <taxon>Boletales</taxon>
        <taxon>Boletales incertae sedis</taxon>
        <taxon>Leucogyrophana</taxon>
    </lineage>
</organism>
<name>A0ACB8AY85_9AGAM</name>
<reference evidence="1" key="1">
    <citation type="journal article" date="2021" name="New Phytol.">
        <title>Evolutionary innovations through gain and loss of genes in the ectomycorrhizal Boletales.</title>
        <authorList>
            <person name="Wu G."/>
            <person name="Miyauchi S."/>
            <person name="Morin E."/>
            <person name="Kuo A."/>
            <person name="Drula E."/>
            <person name="Varga T."/>
            <person name="Kohler A."/>
            <person name="Feng B."/>
            <person name="Cao Y."/>
            <person name="Lipzen A."/>
            <person name="Daum C."/>
            <person name="Hundley H."/>
            <person name="Pangilinan J."/>
            <person name="Johnson J."/>
            <person name="Barry K."/>
            <person name="LaButti K."/>
            <person name="Ng V."/>
            <person name="Ahrendt S."/>
            <person name="Min B."/>
            <person name="Choi I.G."/>
            <person name="Park H."/>
            <person name="Plett J.M."/>
            <person name="Magnuson J."/>
            <person name="Spatafora J.W."/>
            <person name="Nagy L.G."/>
            <person name="Henrissat B."/>
            <person name="Grigoriev I.V."/>
            <person name="Yang Z.L."/>
            <person name="Xu J."/>
            <person name="Martin F.M."/>
        </authorList>
    </citation>
    <scope>NUCLEOTIDE SEQUENCE</scope>
    <source>
        <strain evidence="1">KUC20120723A-06</strain>
    </source>
</reference>
<feature type="non-terminal residue" evidence="1">
    <location>
        <position position="698"/>
    </location>
</feature>
<sequence>ALVCAGFLGCSPVSPSVAISLDCLELYHQIRRRQASFSIQAITKVLCALHNVTYSQHLRDQFSIAFDVYLSMLREVQKKCNQALNRAGPDSRLRHACPACTYVVQNEPKLIPSALRCMDGNNSAKRMEGSGPTDHRTFESQYFIPDAEVERFKDDVRLRPGERPSAPGDPEPDTNSTDPDLCSSHWKAANVSEENKHHVFEQTGIFLSACRHGIVHTIAEMRRSGELAKYPLATIKKLLDVFGDNMAIGSDIGCSLQKTVKASSIGVQAARQHLMLAVNAFHGWAHDRLCQLRNHPLYLKGFGLEDLETCERVFSASNATAPLIRHASHFHWRQFLELHFMQWDKDKYLELSRFLFNNYVQALTIIRDYTAELTAFKTSTNTQDQDFEHWMFEEFNYLLSVAREPEQDAMLVVYVTELDKLCKAQAAYGAVTSVQFMTYSPGHFTSSSGLSHTAQQVSKDNEARRRAAQRRLEFQMHVVDDIECKLEISERWTTNHPEYIRVAEYARQREFIRVVEHLESLVVQRLFELAKANLAATGKCYKLRKHIAKAIARRSGTIRAALNKYNELAPLQTPRRPTLTYSQVISYASIGEFALLKYSRYDVLTKPWSDSTKREIAIKHFKVQRAREELIRLNVEIRRLHAWVDTEDKELRSVMVALKATDPFIAAEISLLSAEQRRVNDIHRMRLTRIYALEGYSG</sequence>
<evidence type="ECO:0000313" key="2">
    <source>
        <dbReference type="Proteomes" id="UP000790709"/>
    </source>
</evidence>
<dbReference type="Proteomes" id="UP000790709">
    <property type="component" value="Unassembled WGS sequence"/>
</dbReference>
<accession>A0ACB8AY85</accession>
<proteinExistence type="predicted"/>
<gene>
    <name evidence="1" type="ORF">BV22DRAFT_970049</name>
</gene>
<dbReference type="EMBL" id="MU266923">
    <property type="protein sequence ID" value="KAH7917838.1"/>
    <property type="molecule type" value="Genomic_DNA"/>
</dbReference>